<dbReference type="PANTHER" id="PTHR24567">
    <property type="entry name" value="CRP FAMILY TRANSCRIPTIONAL REGULATORY PROTEIN"/>
    <property type="match status" value="1"/>
</dbReference>
<evidence type="ECO:0000313" key="2">
    <source>
        <dbReference type="EMBL" id="KPL95695.1"/>
    </source>
</evidence>
<proteinExistence type="predicted"/>
<evidence type="ECO:0000313" key="3">
    <source>
        <dbReference type="Proteomes" id="UP000050463"/>
    </source>
</evidence>
<name>A0A837NTM9_VIBSP</name>
<dbReference type="InterPro" id="IPR000595">
    <property type="entry name" value="cNMP-bd_dom"/>
</dbReference>
<feature type="domain" description="Cyclic nucleotide-binding" evidence="1">
    <location>
        <begin position="8"/>
        <end position="120"/>
    </location>
</feature>
<dbReference type="Proteomes" id="UP000050463">
    <property type="component" value="Unassembled WGS sequence"/>
</dbReference>
<dbReference type="AlphaFoldDB" id="A0A837NTM9"/>
<reference evidence="2 3" key="1">
    <citation type="submission" date="2015-08" db="EMBL/GenBank/DDBJ databases">
        <title>Draft Genome Sequence of Vibrio splendidus UCD-SED7.</title>
        <authorList>
            <person name="Lee R.D."/>
            <person name="Lang J.M."/>
            <person name="Coil D.A."/>
            <person name="Jospin G."/>
            <person name="Eisen J.A."/>
        </authorList>
    </citation>
    <scope>NUCLEOTIDE SEQUENCE [LARGE SCALE GENOMIC DNA]</scope>
    <source>
        <strain evidence="2 3">UCD-SED7</strain>
    </source>
</reference>
<dbReference type="InterPro" id="IPR018490">
    <property type="entry name" value="cNMP-bd_dom_sf"/>
</dbReference>
<sequence length="199" mass="22627">MGCVPQKAMEELSFRAKNSLFQPGQYVHRCGDTAELLYYVQEGKIRINSVNEAGKELTVKDLLKGEWFGLIGCFGKQMRPNDAIALECTSLVVIRKNDFIDVANQHPEIWQWVTAVLARYVDSYYSRLMSNAFDTLLTRTESMLKQLSIWQGSNELQISQSELANLLGVTKEAVGIQLNYLKKQNKVSLSYKIVLLLKK</sequence>
<accession>A0A837NTM9</accession>
<dbReference type="GO" id="GO:0003700">
    <property type="term" value="F:DNA-binding transcription factor activity"/>
    <property type="evidence" value="ECO:0007669"/>
    <property type="project" value="TreeGrafter"/>
</dbReference>
<dbReference type="GO" id="GO:0005829">
    <property type="term" value="C:cytosol"/>
    <property type="evidence" value="ECO:0007669"/>
    <property type="project" value="TreeGrafter"/>
</dbReference>
<dbReference type="Pfam" id="PF00027">
    <property type="entry name" value="cNMP_binding"/>
    <property type="match status" value="1"/>
</dbReference>
<dbReference type="CDD" id="cd00038">
    <property type="entry name" value="CAP_ED"/>
    <property type="match status" value="1"/>
</dbReference>
<dbReference type="PROSITE" id="PS50042">
    <property type="entry name" value="CNMP_BINDING_3"/>
    <property type="match status" value="1"/>
</dbReference>
<dbReference type="InterPro" id="IPR050397">
    <property type="entry name" value="Env_Response_Regulators"/>
</dbReference>
<dbReference type="SMART" id="SM00100">
    <property type="entry name" value="cNMP"/>
    <property type="match status" value="1"/>
</dbReference>
<dbReference type="PANTHER" id="PTHR24567:SF26">
    <property type="entry name" value="REGULATORY PROTEIN YEIL"/>
    <property type="match status" value="1"/>
</dbReference>
<dbReference type="InterPro" id="IPR014710">
    <property type="entry name" value="RmlC-like_jellyroll"/>
</dbReference>
<dbReference type="EMBL" id="LIZK01000002">
    <property type="protein sequence ID" value="KPL95695.1"/>
    <property type="molecule type" value="Genomic_DNA"/>
</dbReference>
<dbReference type="Gene3D" id="2.60.120.10">
    <property type="entry name" value="Jelly Rolls"/>
    <property type="match status" value="1"/>
</dbReference>
<evidence type="ECO:0000259" key="1">
    <source>
        <dbReference type="PROSITE" id="PS50042"/>
    </source>
</evidence>
<dbReference type="SUPFAM" id="SSF51206">
    <property type="entry name" value="cAMP-binding domain-like"/>
    <property type="match status" value="1"/>
</dbReference>
<comment type="caution">
    <text evidence="2">The sequence shown here is derived from an EMBL/GenBank/DDBJ whole genome shotgun (WGS) entry which is preliminary data.</text>
</comment>
<protein>
    <recommendedName>
        <fullName evidence="1">Cyclic nucleotide-binding domain-containing protein</fullName>
    </recommendedName>
</protein>
<dbReference type="SUPFAM" id="SSF46785">
    <property type="entry name" value="Winged helix' DNA-binding domain"/>
    <property type="match status" value="1"/>
</dbReference>
<organism evidence="2 3">
    <name type="scientific">Vibrio splendidus</name>
    <dbReference type="NCBI Taxonomy" id="29497"/>
    <lineage>
        <taxon>Bacteria</taxon>
        <taxon>Pseudomonadati</taxon>
        <taxon>Pseudomonadota</taxon>
        <taxon>Gammaproteobacteria</taxon>
        <taxon>Vibrionales</taxon>
        <taxon>Vibrionaceae</taxon>
        <taxon>Vibrio</taxon>
    </lineage>
</organism>
<dbReference type="InterPro" id="IPR036390">
    <property type="entry name" value="WH_DNA-bd_sf"/>
</dbReference>
<gene>
    <name evidence="2" type="ORF">AN168_08105</name>
</gene>